<evidence type="ECO:0000256" key="1">
    <source>
        <dbReference type="SAM" id="MobiDB-lite"/>
    </source>
</evidence>
<dbReference type="AlphaFoldDB" id="A0A423X785"/>
<reference evidence="2 3" key="1">
    <citation type="submission" date="2015-09" db="EMBL/GenBank/DDBJ databases">
        <title>Host preference determinants of Valsa canker pathogens revealed by comparative genomics.</title>
        <authorList>
            <person name="Yin Z."/>
            <person name="Huang L."/>
        </authorList>
    </citation>
    <scope>NUCLEOTIDE SEQUENCE [LARGE SCALE GENOMIC DNA]</scope>
    <source>
        <strain evidence="2 3">SXYLt</strain>
    </source>
</reference>
<evidence type="ECO:0000313" key="3">
    <source>
        <dbReference type="Proteomes" id="UP000285146"/>
    </source>
</evidence>
<feature type="region of interest" description="Disordered" evidence="1">
    <location>
        <begin position="369"/>
        <end position="477"/>
    </location>
</feature>
<feature type="compositionally biased region" description="Polar residues" evidence="1">
    <location>
        <begin position="320"/>
        <end position="329"/>
    </location>
</feature>
<keyword evidence="3" id="KW-1185">Reference proteome</keyword>
<feature type="compositionally biased region" description="Low complexity" evidence="1">
    <location>
        <begin position="399"/>
        <end position="427"/>
    </location>
</feature>
<feature type="compositionally biased region" description="Basic and acidic residues" evidence="1">
    <location>
        <begin position="452"/>
        <end position="461"/>
    </location>
</feature>
<evidence type="ECO:0000313" key="2">
    <source>
        <dbReference type="EMBL" id="ROW11792.1"/>
    </source>
</evidence>
<feature type="compositionally biased region" description="Basic residues" evidence="1">
    <location>
        <begin position="467"/>
        <end position="477"/>
    </location>
</feature>
<organism evidence="2 3">
    <name type="scientific">Cytospora leucostoma</name>
    <dbReference type="NCBI Taxonomy" id="1230097"/>
    <lineage>
        <taxon>Eukaryota</taxon>
        <taxon>Fungi</taxon>
        <taxon>Dikarya</taxon>
        <taxon>Ascomycota</taxon>
        <taxon>Pezizomycotina</taxon>
        <taxon>Sordariomycetes</taxon>
        <taxon>Sordariomycetidae</taxon>
        <taxon>Diaporthales</taxon>
        <taxon>Cytosporaceae</taxon>
        <taxon>Cytospora</taxon>
    </lineage>
</organism>
<name>A0A423X785_9PEZI</name>
<dbReference type="EMBL" id="LKEB01000025">
    <property type="protein sequence ID" value="ROW11792.1"/>
    <property type="molecule type" value="Genomic_DNA"/>
</dbReference>
<feature type="compositionally biased region" description="Polar residues" evidence="1">
    <location>
        <begin position="369"/>
        <end position="385"/>
    </location>
</feature>
<feature type="compositionally biased region" description="Basic and acidic residues" evidence="1">
    <location>
        <begin position="299"/>
        <end position="311"/>
    </location>
</feature>
<feature type="region of interest" description="Disordered" evidence="1">
    <location>
        <begin position="283"/>
        <end position="342"/>
    </location>
</feature>
<gene>
    <name evidence="2" type="ORF">VPNG_04959</name>
</gene>
<proteinExistence type="predicted"/>
<dbReference type="Proteomes" id="UP000285146">
    <property type="component" value="Unassembled WGS sequence"/>
</dbReference>
<dbReference type="InParanoid" id="A0A423X785"/>
<sequence length="477" mass="53281">MPHQPGELLENPNGLINAFQVATSATFEPKSRIPIFPQIEVERLRTDLASCTDQLFDILQKENDVPEQGIKDSFNSILTGIESWIDEVSSEDNFDALFKKRTDELGNLYPHGIPDDEINLLARIQEDMRENLQRDQADISRWRGHAVSALLTETRTKEAADKKSAEHLEKLKQNLKPWLGEISKELAGQLMSNVIIRATKTLNMICRSNRTYAIGSFYKPPGPLPELARDWPIKEISIWRTVPLSSVTGLLLCLYPGVFRLGEGGQSNLVLVSPILLGYKQLELQPPRSPPPSRTPSPRKQETTGRQREGAEGASPKPYQRQSSSTQLARSADSRPLKKKKAGMMEQIRDYLWSNTPSTPPAKIVRSIRSSLSSPNAKTPASSAHQGRHAPSRTTIPEAHPAPQVPPQQQLVQYPYHNMGSSGSTSTNPNTRLASTPDPSAYYNTYSQPEPFRYEDPEKLADAVSGKARKKSNTWQY</sequence>
<accession>A0A423X785</accession>
<dbReference type="OrthoDB" id="4755094at2759"/>
<protein>
    <submittedName>
        <fullName evidence="2">Uncharacterized protein</fullName>
    </submittedName>
</protein>
<comment type="caution">
    <text evidence="2">The sequence shown here is derived from an EMBL/GenBank/DDBJ whole genome shotgun (WGS) entry which is preliminary data.</text>
</comment>
<feature type="compositionally biased region" description="Polar residues" evidence="1">
    <location>
        <begin position="428"/>
        <end position="448"/>
    </location>
</feature>